<dbReference type="EMBL" id="BAAAJK010000001">
    <property type="protein sequence ID" value="GAA1380591.1"/>
    <property type="molecule type" value="Genomic_DNA"/>
</dbReference>
<name>A0ABP4I8G1_9PSEU</name>
<gene>
    <name evidence="6" type="ORF">GCM10009613_05190</name>
</gene>
<keyword evidence="2 4" id="KW-0238">DNA-binding</keyword>
<dbReference type="InterPro" id="IPR001647">
    <property type="entry name" value="HTH_TetR"/>
</dbReference>
<sequence length="190" mass="20045">MPPPARPLRADAVRNRTSLLAAAEIEFAQRGSDASIADIAERAGVAKGTVFRHFATKDELVAAVVGGRFTRLAAVADRLLDSPDPGAALLEFLSATAESLHRQDLAFLQTVSEGDPGVAGIRERLHAAAEALVGRARDAGAVRPDVTGTDVLLLVCATVHAVHSVPDPAPDRLPRYLEIITDGLRHPSRA</sequence>
<proteinExistence type="predicted"/>
<evidence type="ECO:0000256" key="2">
    <source>
        <dbReference type="ARBA" id="ARBA00023125"/>
    </source>
</evidence>
<dbReference type="SUPFAM" id="SSF48498">
    <property type="entry name" value="Tetracyclin repressor-like, C-terminal domain"/>
    <property type="match status" value="1"/>
</dbReference>
<feature type="DNA-binding region" description="H-T-H motif" evidence="4">
    <location>
        <begin position="35"/>
        <end position="54"/>
    </location>
</feature>
<dbReference type="Gene3D" id="1.10.357.10">
    <property type="entry name" value="Tetracycline Repressor, domain 2"/>
    <property type="match status" value="1"/>
</dbReference>
<dbReference type="PROSITE" id="PS01081">
    <property type="entry name" value="HTH_TETR_1"/>
    <property type="match status" value="1"/>
</dbReference>
<feature type="domain" description="HTH tetR-type" evidence="5">
    <location>
        <begin position="13"/>
        <end position="72"/>
    </location>
</feature>
<evidence type="ECO:0000256" key="1">
    <source>
        <dbReference type="ARBA" id="ARBA00023015"/>
    </source>
</evidence>
<evidence type="ECO:0000256" key="4">
    <source>
        <dbReference type="PROSITE-ProRule" id="PRU00335"/>
    </source>
</evidence>
<dbReference type="PANTHER" id="PTHR30055">
    <property type="entry name" value="HTH-TYPE TRANSCRIPTIONAL REGULATOR RUTR"/>
    <property type="match status" value="1"/>
</dbReference>
<keyword evidence="7" id="KW-1185">Reference proteome</keyword>
<reference evidence="7" key="1">
    <citation type="journal article" date="2019" name="Int. J. Syst. Evol. Microbiol.">
        <title>The Global Catalogue of Microorganisms (GCM) 10K type strain sequencing project: providing services to taxonomists for standard genome sequencing and annotation.</title>
        <authorList>
            <consortium name="The Broad Institute Genomics Platform"/>
            <consortium name="The Broad Institute Genome Sequencing Center for Infectious Disease"/>
            <person name="Wu L."/>
            <person name="Ma J."/>
        </authorList>
    </citation>
    <scope>NUCLEOTIDE SEQUENCE [LARGE SCALE GENOMIC DNA]</scope>
    <source>
        <strain evidence="7">JCM 11896</strain>
    </source>
</reference>
<dbReference type="PROSITE" id="PS50977">
    <property type="entry name" value="HTH_TETR_2"/>
    <property type="match status" value="1"/>
</dbReference>
<dbReference type="Pfam" id="PF00440">
    <property type="entry name" value="TetR_N"/>
    <property type="match status" value="1"/>
</dbReference>
<accession>A0ABP4I8G1</accession>
<evidence type="ECO:0000313" key="6">
    <source>
        <dbReference type="EMBL" id="GAA1380591.1"/>
    </source>
</evidence>
<dbReference type="SUPFAM" id="SSF46689">
    <property type="entry name" value="Homeodomain-like"/>
    <property type="match status" value="1"/>
</dbReference>
<dbReference type="InterPro" id="IPR023772">
    <property type="entry name" value="DNA-bd_HTH_TetR-type_CS"/>
</dbReference>
<organism evidence="6 7">
    <name type="scientific">Pseudonocardia kongjuensis</name>
    <dbReference type="NCBI Taxonomy" id="102227"/>
    <lineage>
        <taxon>Bacteria</taxon>
        <taxon>Bacillati</taxon>
        <taxon>Actinomycetota</taxon>
        <taxon>Actinomycetes</taxon>
        <taxon>Pseudonocardiales</taxon>
        <taxon>Pseudonocardiaceae</taxon>
        <taxon>Pseudonocardia</taxon>
    </lineage>
</organism>
<keyword evidence="1" id="KW-0805">Transcription regulation</keyword>
<dbReference type="InterPro" id="IPR036271">
    <property type="entry name" value="Tet_transcr_reg_TetR-rel_C_sf"/>
</dbReference>
<evidence type="ECO:0000259" key="5">
    <source>
        <dbReference type="PROSITE" id="PS50977"/>
    </source>
</evidence>
<dbReference type="PRINTS" id="PR00455">
    <property type="entry name" value="HTHTETR"/>
</dbReference>
<dbReference type="InterPro" id="IPR009057">
    <property type="entry name" value="Homeodomain-like_sf"/>
</dbReference>
<comment type="caution">
    <text evidence="6">The sequence shown here is derived from an EMBL/GenBank/DDBJ whole genome shotgun (WGS) entry which is preliminary data.</text>
</comment>
<protein>
    <submittedName>
        <fullName evidence="6">TetR/AcrR family transcriptional regulator</fullName>
    </submittedName>
</protein>
<dbReference type="RefSeq" id="WP_344017941.1">
    <property type="nucleotide sequence ID" value="NZ_BAAAJK010000001.1"/>
</dbReference>
<dbReference type="InterPro" id="IPR049445">
    <property type="entry name" value="TetR_SbtR-like_C"/>
</dbReference>
<evidence type="ECO:0000256" key="3">
    <source>
        <dbReference type="ARBA" id="ARBA00023163"/>
    </source>
</evidence>
<evidence type="ECO:0000313" key="7">
    <source>
        <dbReference type="Proteomes" id="UP001501414"/>
    </source>
</evidence>
<keyword evidence="3" id="KW-0804">Transcription</keyword>
<dbReference type="PANTHER" id="PTHR30055:SF234">
    <property type="entry name" value="HTH-TYPE TRANSCRIPTIONAL REGULATOR BETI"/>
    <property type="match status" value="1"/>
</dbReference>
<dbReference type="InterPro" id="IPR050109">
    <property type="entry name" value="HTH-type_TetR-like_transc_reg"/>
</dbReference>
<dbReference type="Proteomes" id="UP001501414">
    <property type="component" value="Unassembled WGS sequence"/>
</dbReference>
<dbReference type="Pfam" id="PF21597">
    <property type="entry name" value="TetR_C_43"/>
    <property type="match status" value="1"/>
</dbReference>